<dbReference type="InterPro" id="IPR041698">
    <property type="entry name" value="Methyltransf_25"/>
</dbReference>
<dbReference type="GO" id="GO:0008168">
    <property type="term" value="F:methyltransferase activity"/>
    <property type="evidence" value="ECO:0007669"/>
    <property type="project" value="UniProtKB-KW"/>
</dbReference>
<protein>
    <submittedName>
        <fullName evidence="2">Methyltransferase domain-containing protein</fullName>
    </submittedName>
</protein>
<proteinExistence type="predicted"/>
<gene>
    <name evidence="2" type="ORF">J5Y06_20560</name>
</gene>
<evidence type="ECO:0000259" key="1">
    <source>
        <dbReference type="Pfam" id="PF13649"/>
    </source>
</evidence>
<dbReference type="Pfam" id="PF13649">
    <property type="entry name" value="Methyltransf_25"/>
    <property type="match status" value="1"/>
</dbReference>
<keyword evidence="2" id="KW-0808">Transferase</keyword>
<evidence type="ECO:0000313" key="3">
    <source>
        <dbReference type="Proteomes" id="UP000666240"/>
    </source>
</evidence>
<accession>A0A8J7R3G9</accession>
<dbReference type="Proteomes" id="UP000666240">
    <property type="component" value="Unassembled WGS sequence"/>
</dbReference>
<reference evidence="2" key="1">
    <citation type="submission" date="2021-03" db="EMBL/GenBank/DDBJ databases">
        <title>Genome sequencing and assembly of Tianweitania sediminis.</title>
        <authorList>
            <person name="Chhetri G."/>
        </authorList>
    </citation>
    <scope>NUCLEOTIDE SEQUENCE</scope>
    <source>
        <strain evidence="2">Z8</strain>
    </source>
</reference>
<dbReference type="AlphaFoldDB" id="A0A8J7R3G9"/>
<dbReference type="InterPro" id="IPR029063">
    <property type="entry name" value="SAM-dependent_MTases_sf"/>
</dbReference>
<dbReference type="EMBL" id="JAGIYY010000010">
    <property type="protein sequence ID" value="MBP0441047.1"/>
    <property type="molecule type" value="Genomic_DNA"/>
</dbReference>
<comment type="caution">
    <text evidence="2">The sequence shown here is derived from an EMBL/GenBank/DDBJ whole genome shotgun (WGS) entry which is preliminary data.</text>
</comment>
<dbReference type="Gene3D" id="3.40.50.150">
    <property type="entry name" value="Vaccinia Virus protein VP39"/>
    <property type="match status" value="1"/>
</dbReference>
<dbReference type="CDD" id="cd02440">
    <property type="entry name" value="AdoMet_MTases"/>
    <property type="match status" value="1"/>
</dbReference>
<feature type="domain" description="Methyltransferase" evidence="1">
    <location>
        <begin position="62"/>
        <end position="158"/>
    </location>
</feature>
<sequence>MKTGSSSLASRLVLPEILDDLPEDDPRAVQSRKDLRRLNRLMLQDRLMAELLLAHVPQPKRVLEIGSGDGRFMVAVARRLKRHWPNVELVLLDRQSLVSASCLSDFAALGWQAKVVQSDIFEWVSSAADERFDVITANLFLHHFGDQDLSHLFERFAEMAPVFLATEPLRTPFPLLASRMLRVIGANDVTRHDAPASVRAGFAGRELSALWPLNEHTTTIEKRRGLFTHAFAAIRQGGHS</sequence>
<dbReference type="SUPFAM" id="SSF53335">
    <property type="entry name" value="S-adenosyl-L-methionine-dependent methyltransferases"/>
    <property type="match status" value="1"/>
</dbReference>
<evidence type="ECO:0000313" key="2">
    <source>
        <dbReference type="EMBL" id="MBP0441047.1"/>
    </source>
</evidence>
<keyword evidence="2" id="KW-0489">Methyltransferase</keyword>
<keyword evidence="3" id="KW-1185">Reference proteome</keyword>
<dbReference type="GO" id="GO:0032259">
    <property type="term" value="P:methylation"/>
    <property type="evidence" value="ECO:0007669"/>
    <property type="project" value="UniProtKB-KW"/>
</dbReference>
<organism evidence="2 3">
    <name type="scientific">Tianweitania sediminis</name>
    <dbReference type="NCBI Taxonomy" id="1502156"/>
    <lineage>
        <taxon>Bacteria</taxon>
        <taxon>Pseudomonadati</taxon>
        <taxon>Pseudomonadota</taxon>
        <taxon>Alphaproteobacteria</taxon>
        <taxon>Hyphomicrobiales</taxon>
        <taxon>Phyllobacteriaceae</taxon>
        <taxon>Tianweitania</taxon>
    </lineage>
</organism>
<dbReference type="RefSeq" id="WP_209337066.1">
    <property type="nucleotide sequence ID" value="NZ_JAGIYY010000010.1"/>
</dbReference>
<name>A0A8J7R3G9_9HYPH</name>